<dbReference type="InterPro" id="IPR041426">
    <property type="entry name" value="Mos1_HTH"/>
</dbReference>
<reference evidence="3" key="1">
    <citation type="submission" date="2025-08" db="UniProtKB">
        <authorList>
            <consortium name="RefSeq"/>
        </authorList>
    </citation>
    <scope>IDENTIFICATION</scope>
    <source>
        <tissue evidence="3">Whole body</tissue>
    </source>
</reference>
<dbReference type="Gene3D" id="3.30.420.10">
    <property type="entry name" value="Ribonuclease H-like superfamily/Ribonuclease H"/>
    <property type="match status" value="1"/>
</dbReference>
<dbReference type="PANTHER" id="PTHR46060">
    <property type="entry name" value="MARINER MOS1 TRANSPOSASE-LIKE PROTEIN"/>
    <property type="match status" value="1"/>
</dbReference>
<evidence type="ECO:0000313" key="3">
    <source>
        <dbReference type="RefSeq" id="XP_025410521.1"/>
    </source>
</evidence>
<evidence type="ECO:0000313" key="2">
    <source>
        <dbReference type="Proteomes" id="UP000694846"/>
    </source>
</evidence>
<dbReference type="InterPro" id="IPR052709">
    <property type="entry name" value="Transposase-MT_Hybrid"/>
</dbReference>
<sequence length="125" mass="14426">MDKLIENAATCELRSVIRFLNAENIKPVDIHRQICEVYGENAMSDSMVRRWVRLFKEGRTNVHDEERTGRPSLISGQNFNEDDEVKKAISAWLQSQASSFYDEGIQKLVPRYDKCLNNGGNYVEK</sequence>
<dbReference type="Pfam" id="PF17906">
    <property type="entry name" value="HTH_48"/>
    <property type="match status" value="1"/>
</dbReference>
<dbReference type="GO" id="GO:0003676">
    <property type="term" value="F:nucleic acid binding"/>
    <property type="evidence" value="ECO:0007669"/>
    <property type="project" value="InterPro"/>
</dbReference>
<dbReference type="Proteomes" id="UP000694846">
    <property type="component" value="Unplaced"/>
</dbReference>
<dbReference type="OrthoDB" id="6623636at2759"/>
<dbReference type="GeneID" id="112683625"/>
<dbReference type="RefSeq" id="XP_025410521.1">
    <property type="nucleotide sequence ID" value="XM_025554736.1"/>
</dbReference>
<accession>A0A8B8FJ39</accession>
<dbReference type="InterPro" id="IPR036397">
    <property type="entry name" value="RNaseH_sf"/>
</dbReference>
<dbReference type="PANTHER" id="PTHR46060:SF1">
    <property type="entry name" value="MARINER MOS1 TRANSPOSASE-LIKE PROTEIN"/>
    <property type="match status" value="1"/>
</dbReference>
<keyword evidence="2" id="KW-1185">Reference proteome</keyword>
<name>A0A8B8FJ39_9HEMI</name>
<proteinExistence type="predicted"/>
<evidence type="ECO:0000259" key="1">
    <source>
        <dbReference type="Pfam" id="PF17906"/>
    </source>
</evidence>
<dbReference type="AlphaFoldDB" id="A0A8B8FJ39"/>
<gene>
    <name evidence="3" type="primary">LOC112683625</name>
</gene>
<dbReference type="Gene3D" id="1.10.10.1450">
    <property type="match status" value="1"/>
</dbReference>
<organism evidence="2 3">
    <name type="scientific">Sipha flava</name>
    <name type="common">yellow sugarcane aphid</name>
    <dbReference type="NCBI Taxonomy" id="143950"/>
    <lineage>
        <taxon>Eukaryota</taxon>
        <taxon>Metazoa</taxon>
        <taxon>Ecdysozoa</taxon>
        <taxon>Arthropoda</taxon>
        <taxon>Hexapoda</taxon>
        <taxon>Insecta</taxon>
        <taxon>Pterygota</taxon>
        <taxon>Neoptera</taxon>
        <taxon>Paraneoptera</taxon>
        <taxon>Hemiptera</taxon>
        <taxon>Sternorrhyncha</taxon>
        <taxon>Aphidomorpha</taxon>
        <taxon>Aphidoidea</taxon>
        <taxon>Aphididae</taxon>
        <taxon>Sipha</taxon>
    </lineage>
</organism>
<feature type="domain" description="Mos1 transposase HTH" evidence="1">
    <location>
        <begin position="13"/>
        <end position="58"/>
    </location>
</feature>
<protein>
    <submittedName>
        <fullName evidence="3">Protein GVQW3-like</fullName>
    </submittedName>
</protein>